<dbReference type="InterPro" id="IPR050832">
    <property type="entry name" value="Bact_Acetyltransf"/>
</dbReference>
<reference evidence="4 5" key="1">
    <citation type="submission" date="2018-09" db="EMBL/GenBank/DDBJ databases">
        <title>Comparative genomics of Leucobacter spp.</title>
        <authorList>
            <person name="Reis A.C."/>
            <person name="Kolvenbach B.A."/>
            <person name="Corvini P.F.X."/>
            <person name="Nunes O.C."/>
        </authorList>
    </citation>
    <scope>NUCLEOTIDE SEQUENCE [LARGE SCALE GENOMIC DNA]</scope>
    <source>
        <strain evidence="4 5">L-1</strain>
    </source>
</reference>
<keyword evidence="5" id="KW-1185">Reference proteome</keyword>
<evidence type="ECO:0000313" key="5">
    <source>
        <dbReference type="Proteomes" id="UP001646141"/>
    </source>
</evidence>
<dbReference type="CDD" id="cd04301">
    <property type="entry name" value="NAT_SF"/>
    <property type="match status" value="1"/>
</dbReference>
<evidence type="ECO:0000259" key="3">
    <source>
        <dbReference type="PROSITE" id="PS51186"/>
    </source>
</evidence>
<dbReference type="InterPro" id="IPR000182">
    <property type="entry name" value="GNAT_dom"/>
</dbReference>
<name>A0ABS1SNM6_9MICO</name>
<keyword evidence="1" id="KW-0808">Transferase</keyword>
<dbReference type="PANTHER" id="PTHR43877:SF2">
    <property type="entry name" value="AMINOALKYLPHOSPHONATE N-ACETYLTRANSFERASE-RELATED"/>
    <property type="match status" value="1"/>
</dbReference>
<dbReference type="Pfam" id="PF00583">
    <property type="entry name" value="Acetyltransf_1"/>
    <property type="match status" value="1"/>
</dbReference>
<dbReference type="Gene3D" id="3.40.630.30">
    <property type="match status" value="1"/>
</dbReference>
<sequence>MGELRVRPMRAEDWGWIQEWFADPKLNAELGPLDEAWRDYVLGDDSGVELVVSALAGDGDAAREQPVALVGCVWETADHPHTVSDLAVDPARRGQGMGRRALAAALTWAGHPGGDAWVLYVDLGNPEAHAFFTALGWENRGISDEMTEFTSVVPRTRAVQGVE</sequence>
<gene>
    <name evidence="4" type="ORF">D3226_07420</name>
</gene>
<feature type="domain" description="N-acetyltransferase" evidence="3">
    <location>
        <begin position="4"/>
        <end position="159"/>
    </location>
</feature>
<comment type="caution">
    <text evidence="4">The sequence shown here is derived from an EMBL/GenBank/DDBJ whole genome shotgun (WGS) entry which is preliminary data.</text>
</comment>
<dbReference type="PANTHER" id="PTHR43877">
    <property type="entry name" value="AMINOALKYLPHOSPHONATE N-ACETYLTRANSFERASE-RELATED-RELATED"/>
    <property type="match status" value="1"/>
</dbReference>
<protein>
    <submittedName>
        <fullName evidence="4">GNAT family N-acetyltransferase</fullName>
    </submittedName>
</protein>
<dbReference type="EMBL" id="QYAD01000002">
    <property type="protein sequence ID" value="MBL3689790.1"/>
    <property type="molecule type" value="Genomic_DNA"/>
</dbReference>
<accession>A0ABS1SNM6</accession>
<organism evidence="4 5">
    <name type="scientific">Leucobacter chromiireducens subsp. chromiireducens</name>
    <dbReference type="NCBI Taxonomy" id="660067"/>
    <lineage>
        <taxon>Bacteria</taxon>
        <taxon>Bacillati</taxon>
        <taxon>Actinomycetota</taxon>
        <taxon>Actinomycetes</taxon>
        <taxon>Micrococcales</taxon>
        <taxon>Microbacteriaceae</taxon>
        <taxon>Leucobacter</taxon>
    </lineage>
</organism>
<proteinExistence type="predicted"/>
<evidence type="ECO:0000313" key="4">
    <source>
        <dbReference type="EMBL" id="MBL3689790.1"/>
    </source>
</evidence>
<dbReference type="InterPro" id="IPR016181">
    <property type="entry name" value="Acyl_CoA_acyltransferase"/>
</dbReference>
<evidence type="ECO:0000256" key="2">
    <source>
        <dbReference type="ARBA" id="ARBA00023315"/>
    </source>
</evidence>
<dbReference type="SUPFAM" id="SSF55729">
    <property type="entry name" value="Acyl-CoA N-acyltransferases (Nat)"/>
    <property type="match status" value="1"/>
</dbReference>
<evidence type="ECO:0000256" key="1">
    <source>
        <dbReference type="ARBA" id="ARBA00022679"/>
    </source>
</evidence>
<dbReference type="Proteomes" id="UP001646141">
    <property type="component" value="Unassembled WGS sequence"/>
</dbReference>
<dbReference type="PROSITE" id="PS51186">
    <property type="entry name" value="GNAT"/>
    <property type="match status" value="1"/>
</dbReference>
<keyword evidence="2" id="KW-0012">Acyltransferase</keyword>